<name>A0AAZ3SN84_ONCTS</name>
<dbReference type="AlphaFoldDB" id="A0AAZ3SN84"/>
<evidence type="ECO:0000256" key="1">
    <source>
        <dbReference type="ARBA" id="ARBA00022999"/>
    </source>
</evidence>
<dbReference type="SMART" id="SM00252">
    <property type="entry name" value="SH2"/>
    <property type="match status" value="1"/>
</dbReference>
<reference evidence="5" key="2">
    <citation type="submission" date="2025-08" db="UniProtKB">
        <authorList>
            <consortium name="Ensembl"/>
        </authorList>
    </citation>
    <scope>IDENTIFICATION</scope>
</reference>
<keyword evidence="6" id="KW-1185">Reference proteome</keyword>
<feature type="compositionally biased region" description="Polar residues" evidence="3">
    <location>
        <begin position="482"/>
        <end position="493"/>
    </location>
</feature>
<feature type="region of interest" description="Disordered" evidence="3">
    <location>
        <begin position="260"/>
        <end position="283"/>
    </location>
</feature>
<dbReference type="Gene3D" id="3.30.505.10">
    <property type="entry name" value="SH2 domain"/>
    <property type="match status" value="1"/>
</dbReference>
<feature type="compositionally biased region" description="Polar residues" evidence="3">
    <location>
        <begin position="397"/>
        <end position="411"/>
    </location>
</feature>
<reference evidence="6" key="1">
    <citation type="journal article" date="2018" name="PLoS ONE">
        <title>Chinook salmon (Oncorhynchus tshawytscha) genome and transcriptome.</title>
        <authorList>
            <person name="Christensen K.A."/>
            <person name="Leong J.S."/>
            <person name="Sakhrani D."/>
            <person name="Biagi C.A."/>
            <person name="Minkley D.R."/>
            <person name="Withler R.E."/>
            <person name="Rondeau E.B."/>
            <person name="Koop B.F."/>
            <person name="Devlin R.H."/>
        </authorList>
    </citation>
    <scope>NUCLEOTIDE SEQUENCE [LARGE SCALE GENOMIC DNA]</scope>
</reference>
<protein>
    <recommendedName>
        <fullName evidence="4">SH2 domain-containing protein</fullName>
    </recommendedName>
</protein>
<reference evidence="5" key="3">
    <citation type="submission" date="2025-09" db="UniProtKB">
        <authorList>
            <consortium name="Ensembl"/>
        </authorList>
    </citation>
    <scope>IDENTIFICATION</scope>
</reference>
<feature type="compositionally biased region" description="Pro residues" evidence="3">
    <location>
        <begin position="169"/>
        <end position="180"/>
    </location>
</feature>
<dbReference type="GeneTree" id="ENSGT00940000160977"/>
<evidence type="ECO:0000313" key="6">
    <source>
        <dbReference type="Proteomes" id="UP000694402"/>
    </source>
</evidence>
<organism evidence="5 6">
    <name type="scientific">Oncorhynchus tshawytscha</name>
    <name type="common">Chinook salmon</name>
    <name type="synonym">Salmo tshawytscha</name>
    <dbReference type="NCBI Taxonomy" id="74940"/>
    <lineage>
        <taxon>Eukaryota</taxon>
        <taxon>Metazoa</taxon>
        <taxon>Chordata</taxon>
        <taxon>Craniata</taxon>
        <taxon>Vertebrata</taxon>
        <taxon>Euteleostomi</taxon>
        <taxon>Actinopterygii</taxon>
        <taxon>Neopterygii</taxon>
        <taxon>Teleostei</taxon>
        <taxon>Protacanthopterygii</taxon>
        <taxon>Salmoniformes</taxon>
        <taxon>Salmonidae</taxon>
        <taxon>Salmoninae</taxon>
        <taxon>Oncorhynchus</taxon>
    </lineage>
</organism>
<dbReference type="Proteomes" id="UP000694402">
    <property type="component" value="Unassembled WGS sequence"/>
</dbReference>
<feature type="compositionally biased region" description="Polar residues" evidence="3">
    <location>
        <begin position="440"/>
        <end position="449"/>
    </location>
</feature>
<feature type="domain" description="SH2" evidence="4">
    <location>
        <begin position="6"/>
        <end position="82"/>
    </location>
</feature>
<dbReference type="PROSITE" id="PS50001">
    <property type="entry name" value="SH2"/>
    <property type="match status" value="1"/>
</dbReference>
<evidence type="ECO:0000259" key="4">
    <source>
        <dbReference type="PROSITE" id="PS50001"/>
    </source>
</evidence>
<feature type="region of interest" description="Disordered" evidence="3">
    <location>
        <begin position="304"/>
        <end position="498"/>
    </location>
</feature>
<feature type="compositionally biased region" description="Polar residues" evidence="3">
    <location>
        <begin position="182"/>
        <end position="193"/>
    </location>
</feature>
<proteinExistence type="predicted"/>
<dbReference type="InterPro" id="IPR000980">
    <property type="entry name" value="SH2"/>
</dbReference>
<evidence type="ECO:0000256" key="3">
    <source>
        <dbReference type="SAM" id="MobiDB-lite"/>
    </source>
</evidence>
<feature type="compositionally biased region" description="Basic and acidic residues" evidence="3">
    <location>
        <begin position="136"/>
        <end position="162"/>
    </location>
</feature>
<dbReference type="PANTHER" id="PTHR14388:SF6">
    <property type="entry name" value="SH2 DOMAIN-CONTAINING PROTEIN 7"/>
    <property type="match status" value="1"/>
</dbReference>
<gene>
    <name evidence="5" type="primary">C7orf31</name>
</gene>
<dbReference type="Ensembl" id="ENSOTST00005131349.1">
    <property type="protein sequence ID" value="ENSOTSP00005154720.1"/>
    <property type="gene ID" value="ENSOTSG00005069675.1"/>
</dbReference>
<accession>A0AAZ3SN84</accession>
<evidence type="ECO:0000313" key="5">
    <source>
        <dbReference type="Ensembl" id="ENSOTSP00005154720.1"/>
    </source>
</evidence>
<keyword evidence="1 2" id="KW-0727">SH2 domain</keyword>
<feature type="compositionally biased region" description="Polar residues" evidence="3">
    <location>
        <begin position="304"/>
        <end position="322"/>
    </location>
</feature>
<sequence>RNFPDWFQGFTTRKEAEDQLRDKPLGCFLIRLSDKAVGYILSYKGQDRCRHFVINQDQAGLFAISGDDQPHHSLTELIEHYRVHPIQPFGESLTSTYCCQSSSGELYDVVQFETKEKKKTGGVSVRALRSYWDQQNEQKNDQHQQNDHQKDHHNDPRNEQHQWNDLPPTRQPPAVPPVLPPKTNNRKLTSTVSIGRKSLPQQAVPPVPRRGPPLTHSLSGTLSDKRASQTQYAEIHHDHNKTTSHGQTQYAEIHANHNKTTSHGQTQYAEIHHDQTKTKYHGQTQYAEIHTNQNKVERLASTGSLNQRRSTGPWSSNNTSTAAGGVMYSELTLPDGRSRSLPRLDDATEEEEEGYSDRITIPCFPNTSHFPNPPKRVTCHAYSLQDPRESPRPQINGGPQSLDQLSTNPLYQASVGLGEGRDTPWKVPQKQREGDRGRSPQDQTTQQEESMYAEVPEGPSPPRHLITDNTYEQIPGDGGLKRTQSTATDQEGNTYEMLENLKSKESTWGKKVKELLK</sequence>
<feature type="compositionally biased region" description="Polar residues" evidence="3">
    <location>
        <begin position="216"/>
        <end position="232"/>
    </location>
</feature>
<dbReference type="PANTHER" id="PTHR14388">
    <property type="entry name" value="T CELL-SPECIFIC ADAPTER PROTEIN TSAD"/>
    <property type="match status" value="1"/>
</dbReference>
<dbReference type="GO" id="GO:0005737">
    <property type="term" value="C:cytoplasm"/>
    <property type="evidence" value="ECO:0007669"/>
    <property type="project" value="TreeGrafter"/>
</dbReference>
<evidence type="ECO:0000256" key="2">
    <source>
        <dbReference type="PROSITE-ProRule" id="PRU00191"/>
    </source>
</evidence>
<feature type="region of interest" description="Disordered" evidence="3">
    <location>
        <begin position="135"/>
        <end position="233"/>
    </location>
</feature>
<dbReference type="Pfam" id="PF00017">
    <property type="entry name" value="SH2"/>
    <property type="match status" value="1"/>
</dbReference>
<dbReference type="InterPro" id="IPR036860">
    <property type="entry name" value="SH2_dom_sf"/>
</dbReference>
<feature type="compositionally biased region" description="Basic and acidic residues" evidence="3">
    <location>
        <begin position="336"/>
        <end position="346"/>
    </location>
</feature>
<feature type="compositionally biased region" description="Basic and acidic residues" evidence="3">
    <location>
        <begin position="419"/>
        <end position="439"/>
    </location>
</feature>
<dbReference type="SUPFAM" id="SSF55550">
    <property type="entry name" value="SH2 domain"/>
    <property type="match status" value="1"/>
</dbReference>